<reference evidence="2 3" key="1">
    <citation type="submission" date="2016-07" db="EMBL/GenBank/DDBJ databases">
        <title>Pervasive Adenine N6-methylation of Active Genes in Fungi.</title>
        <authorList>
            <consortium name="DOE Joint Genome Institute"/>
            <person name="Mondo S.J."/>
            <person name="Dannebaum R.O."/>
            <person name="Kuo R.C."/>
            <person name="Labutti K."/>
            <person name="Haridas S."/>
            <person name="Kuo A."/>
            <person name="Salamov A."/>
            <person name="Ahrendt S.R."/>
            <person name="Lipzen A."/>
            <person name="Sullivan W."/>
            <person name="Andreopoulos W.B."/>
            <person name="Clum A."/>
            <person name="Lindquist E."/>
            <person name="Daum C."/>
            <person name="Ramamoorthy G.K."/>
            <person name="Gryganskyi A."/>
            <person name="Culley D."/>
            <person name="Magnuson J.K."/>
            <person name="James T.Y."/>
            <person name="O'Malley M.A."/>
            <person name="Stajich J.E."/>
            <person name="Spatafora J.W."/>
            <person name="Visel A."/>
            <person name="Grigoriev I.V."/>
        </authorList>
    </citation>
    <scope>NUCLEOTIDE SEQUENCE [LARGE SCALE GENOMIC DNA]</scope>
    <source>
        <strain evidence="2 3">PL171</strain>
    </source>
</reference>
<accession>A0A1Y2H9H5</accession>
<keyword evidence="1" id="KW-0732">Signal</keyword>
<organism evidence="2 3">
    <name type="scientific">Catenaria anguillulae PL171</name>
    <dbReference type="NCBI Taxonomy" id="765915"/>
    <lineage>
        <taxon>Eukaryota</taxon>
        <taxon>Fungi</taxon>
        <taxon>Fungi incertae sedis</taxon>
        <taxon>Blastocladiomycota</taxon>
        <taxon>Blastocladiomycetes</taxon>
        <taxon>Blastocladiales</taxon>
        <taxon>Catenariaceae</taxon>
        <taxon>Catenaria</taxon>
    </lineage>
</organism>
<protein>
    <recommendedName>
        <fullName evidence="4">Secreted protein</fullName>
    </recommendedName>
</protein>
<evidence type="ECO:0000256" key="1">
    <source>
        <dbReference type="SAM" id="SignalP"/>
    </source>
</evidence>
<comment type="caution">
    <text evidence="2">The sequence shown here is derived from an EMBL/GenBank/DDBJ whole genome shotgun (WGS) entry which is preliminary data.</text>
</comment>
<keyword evidence="3" id="KW-1185">Reference proteome</keyword>
<dbReference type="AlphaFoldDB" id="A0A1Y2H9H5"/>
<name>A0A1Y2H9H5_9FUNG</name>
<proteinExistence type="predicted"/>
<sequence>MWCLALITFSQLLDLIKFVVRGSCSFFLAEARARQHHHSVVGSKRRASRRSNPNLRRVWMCKMQILCTKPTQHKTKT</sequence>
<gene>
    <name evidence="2" type="ORF">BCR44DRAFT_1278524</name>
</gene>
<evidence type="ECO:0008006" key="4">
    <source>
        <dbReference type="Google" id="ProtNLM"/>
    </source>
</evidence>
<dbReference type="Proteomes" id="UP000193411">
    <property type="component" value="Unassembled WGS sequence"/>
</dbReference>
<dbReference type="EMBL" id="MCFL01000066">
    <property type="protein sequence ID" value="ORZ31165.1"/>
    <property type="molecule type" value="Genomic_DNA"/>
</dbReference>
<evidence type="ECO:0000313" key="3">
    <source>
        <dbReference type="Proteomes" id="UP000193411"/>
    </source>
</evidence>
<evidence type="ECO:0000313" key="2">
    <source>
        <dbReference type="EMBL" id="ORZ31165.1"/>
    </source>
</evidence>
<feature type="chain" id="PRO_5013096110" description="Secreted protein" evidence="1">
    <location>
        <begin position="19"/>
        <end position="77"/>
    </location>
</feature>
<feature type="signal peptide" evidence="1">
    <location>
        <begin position="1"/>
        <end position="18"/>
    </location>
</feature>